<dbReference type="Proteomes" id="UP000515129">
    <property type="component" value="Chromosome 35"/>
</dbReference>
<feature type="compositionally biased region" description="Pro residues" evidence="7">
    <location>
        <begin position="545"/>
        <end position="562"/>
    </location>
</feature>
<evidence type="ECO:0000256" key="2">
    <source>
        <dbReference type="ARBA" id="ARBA00007750"/>
    </source>
</evidence>
<evidence type="ECO:0000256" key="1">
    <source>
        <dbReference type="ARBA" id="ARBA00004202"/>
    </source>
</evidence>
<dbReference type="GO" id="GO:0016055">
    <property type="term" value="P:Wnt signaling pathway"/>
    <property type="evidence" value="ECO:0007669"/>
    <property type="project" value="UniProtKB-KW"/>
</dbReference>
<keyword evidence="5" id="KW-0446">Lipid-binding</keyword>
<feature type="compositionally biased region" description="Low complexity" evidence="7">
    <location>
        <begin position="842"/>
        <end position="855"/>
    </location>
</feature>
<dbReference type="Pfam" id="PF09422">
    <property type="entry name" value="AMER"/>
    <property type="match status" value="1"/>
</dbReference>
<keyword evidence="4" id="KW-0879">Wnt signaling pathway</keyword>
<sequence length="855" mass="89932">MDAQSESCEPPPCDPQPPGKIRKAFKLFGKRKPGSSVASIFSIRGKGDGGPKSPPSKSKTLDGLNEPTAPEAEAEQVDLDQGDESQQDDAPMEEFTDGNMNSETTPTRHSITSLTSAKSLSFLNMLRKGRQGLMGDRQTQTESQRPGRQRKGLKGLFGTVHWRGREKEDEEQGEPGPPLLASRSNSVEIIKESLTLTPGPPPRSVEEAEENPQLPTPQEGPASSVDSAKVSGSTKPPANERLSTLLGDISSILSFDSLTACGDIVADVEAEWVKASSRMEEAPSTLKVDSSEKTSSSTTSTRSKPSPSPTLSPSTSFKPSPTLATKPTPSPTTSKPIPSPLKKPAVTSTSSPVTKMSPSMLADPIIPTPTSSPLTKPTPTQSAMPITQLTPTPIPIPQATETATTTPIIQPTPPATFFYNTQPTPSPRSSPTTTSTTSPAKATLSPKSSPEIKLDTISSSTTDPLTKHIPSSTPIPPSISASTSETSPSPTISSTPELAAVTKAEPAPTPVTKPSQAPTPSTKPTPCITHESKQTVSTSAAKYTPYPPPFGKPTPAPAPTPRPKLVTTFGLSTSRNTAPIAKLEIKQPMGQTSKSSTQTGTTSVRKASISELNVPIAKSPSAVGPILTSSSATTKSPTVPSAPQVPVLKSPPGISPSFLSFKIADDDARIDLREDLVRQEEIDNRVATQSISKAVKRGPAVKPTTLSKIPVSGGGRPPKLHHRDSQPNGDEEHSNLTTPVHEEESPFALSRESSSKEALSDVSTESGAITPTLSHSQEDILDGKLGFQTSSRPVAGATSLTRESRIPIKHGSTATYHSVQGRAEATRSKIPVSKMPVRRTNNKPAPTATAAVARK</sequence>
<feature type="region of interest" description="Disordered" evidence="7">
    <location>
        <begin position="128"/>
        <end position="241"/>
    </location>
</feature>
<accession>A0A6P6KU62</accession>
<protein>
    <submittedName>
        <fullName evidence="9">APC membrane recruitment protein 2-like</fullName>
    </submittedName>
</protein>
<feature type="compositionally biased region" description="Polar residues" evidence="7">
    <location>
        <begin position="137"/>
        <end position="146"/>
    </location>
</feature>
<feature type="compositionally biased region" description="Polar residues" evidence="7">
    <location>
        <begin position="512"/>
        <end position="524"/>
    </location>
</feature>
<dbReference type="GO" id="GO:0008013">
    <property type="term" value="F:beta-catenin binding"/>
    <property type="evidence" value="ECO:0007669"/>
    <property type="project" value="TreeGrafter"/>
</dbReference>
<dbReference type="GO" id="GO:0060828">
    <property type="term" value="P:regulation of canonical Wnt signaling pathway"/>
    <property type="evidence" value="ECO:0007669"/>
    <property type="project" value="TreeGrafter"/>
</dbReference>
<keyword evidence="3" id="KW-1003">Cell membrane</keyword>
<feature type="compositionally biased region" description="Polar residues" evidence="7">
    <location>
        <begin position="224"/>
        <end position="236"/>
    </location>
</feature>
<organism evidence="8 9">
    <name type="scientific">Carassius auratus</name>
    <name type="common">Goldfish</name>
    <dbReference type="NCBI Taxonomy" id="7957"/>
    <lineage>
        <taxon>Eukaryota</taxon>
        <taxon>Metazoa</taxon>
        <taxon>Chordata</taxon>
        <taxon>Craniata</taxon>
        <taxon>Vertebrata</taxon>
        <taxon>Euteleostomi</taxon>
        <taxon>Actinopterygii</taxon>
        <taxon>Neopterygii</taxon>
        <taxon>Teleostei</taxon>
        <taxon>Ostariophysi</taxon>
        <taxon>Cypriniformes</taxon>
        <taxon>Cyprinidae</taxon>
        <taxon>Cyprininae</taxon>
        <taxon>Carassius</taxon>
    </lineage>
</organism>
<feature type="compositionally biased region" description="Polar residues" evidence="7">
    <location>
        <begin position="627"/>
        <end position="641"/>
    </location>
</feature>
<feature type="compositionally biased region" description="Acidic residues" evidence="7">
    <location>
        <begin position="72"/>
        <end position="96"/>
    </location>
</feature>
<feature type="region of interest" description="Disordered" evidence="7">
    <location>
        <begin position="274"/>
        <end position="604"/>
    </location>
</feature>
<feature type="compositionally biased region" description="Polar residues" evidence="7">
    <location>
        <begin position="98"/>
        <end position="116"/>
    </location>
</feature>
<feature type="compositionally biased region" description="Low complexity" evidence="7">
    <location>
        <begin position="364"/>
        <end position="409"/>
    </location>
</feature>
<feature type="compositionally biased region" description="Polar residues" evidence="7">
    <location>
        <begin position="761"/>
        <end position="775"/>
    </location>
</feature>
<reference evidence="9" key="1">
    <citation type="submission" date="2025-08" db="UniProtKB">
        <authorList>
            <consortium name="RefSeq"/>
        </authorList>
    </citation>
    <scope>IDENTIFICATION</scope>
    <source>
        <strain evidence="9">Wakin</strain>
        <tissue evidence="9">Muscle</tissue>
    </source>
</reference>
<gene>
    <name evidence="9" type="primary">LOC113054475</name>
</gene>
<dbReference type="PANTHER" id="PTHR22237:SF3">
    <property type="entry name" value="APC MEMBRANE RECRUITMENT PROTEIN 2-LIKE"/>
    <property type="match status" value="1"/>
</dbReference>
<evidence type="ECO:0000313" key="8">
    <source>
        <dbReference type="Proteomes" id="UP000515129"/>
    </source>
</evidence>
<feature type="compositionally biased region" description="Pro residues" evidence="7">
    <location>
        <begin position="9"/>
        <end position="18"/>
    </location>
</feature>
<feature type="compositionally biased region" description="Low complexity" evidence="7">
    <location>
        <begin position="590"/>
        <end position="603"/>
    </location>
</feature>
<feature type="compositionally biased region" description="Basic residues" evidence="7">
    <location>
        <begin position="20"/>
        <end position="33"/>
    </location>
</feature>
<feature type="compositionally biased region" description="Low complexity" evidence="7">
    <location>
        <begin position="478"/>
        <end position="496"/>
    </location>
</feature>
<dbReference type="OrthoDB" id="8445519at2759"/>
<feature type="compositionally biased region" description="Low complexity" evidence="7">
    <location>
        <begin position="293"/>
        <end position="345"/>
    </location>
</feature>
<evidence type="ECO:0000256" key="6">
    <source>
        <dbReference type="ARBA" id="ARBA00023136"/>
    </source>
</evidence>
<evidence type="ECO:0000256" key="3">
    <source>
        <dbReference type="ARBA" id="ARBA00022475"/>
    </source>
</evidence>
<feature type="region of interest" description="Disordered" evidence="7">
    <location>
        <begin position="679"/>
        <end position="855"/>
    </location>
</feature>
<feature type="region of interest" description="Disordered" evidence="7">
    <location>
        <begin position="620"/>
        <end position="651"/>
    </location>
</feature>
<comment type="subcellular location">
    <subcellularLocation>
        <location evidence="1">Cell membrane</location>
        <topology evidence="1">Peripheral membrane protein</topology>
    </subcellularLocation>
</comment>
<feature type="compositionally biased region" description="Low complexity" evidence="7">
    <location>
        <begin position="421"/>
        <end position="439"/>
    </location>
</feature>
<feature type="compositionally biased region" description="Polar residues" evidence="7">
    <location>
        <begin position="346"/>
        <end position="357"/>
    </location>
</feature>
<dbReference type="AlphaFoldDB" id="A0A6P6KU62"/>
<comment type="similarity">
    <text evidence="2">Belongs to the Amer family.</text>
</comment>
<dbReference type="GO" id="GO:0005546">
    <property type="term" value="F:phosphatidylinositol-4,5-bisphosphate binding"/>
    <property type="evidence" value="ECO:0007669"/>
    <property type="project" value="TreeGrafter"/>
</dbReference>
<name>A0A6P6KU62_CARAU</name>
<dbReference type="GeneID" id="113054475"/>
<feature type="region of interest" description="Disordered" evidence="7">
    <location>
        <begin position="1"/>
        <end position="116"/>
    </location>
</feature>
<evidence type="ECO:0000256" key="4">
    <source>
        <dbReference type="ARBA" id="ARBA00022687"/>
    </source>
</evidence>
<dbReference type="KEGG" id="caua:113054475"/>
<keyword evidence="8" id="KW-1185">Reference proteome</keyword>
<dbReference type="PANTHER" id="PTHR22237">
    <property type="entry name" value="APC MEMBRANE RECRUITMENT PROTEIN 2-RELATED"/>
    <property type="match status" value="1"/>
</dbReference>
<proteinExistence type="inferred from homology"/>
<dbReference type="GO" id="GO:0005886">
    <property type="term" value="C:plasma membrane"/>
    <property type="evidence" value="ECO:0007669"/>
    <property type="project" value="UniProtKB-SubCell"/>
</dbReference>
<evidence type="ECO:0000256" key="5">
    <source>
        <dbReference type="ARBA" id="ARBA00023121"/>
    </source>
</evidence>
<evidence type="ECO:0000313" key="9">
    <source>
        <dbReference type="RefSeq" id="XP_026075843.1"/>
    </source>
</evidence>
<dbReference type="RefSeq" id="XP_026075843.1">
    <property type="nucleotide sequence ID" value="XM_026220058.1"/>
</dbReference>
<dbReference type="InterPro" id="IPR019003">
    <property type="entry name" value="AMER"/>
</dbReference>
<feature type="compositionally biased region" description="Basic and acidic residues" evidence="7">
    <location>
        <begin position="730"/>
        <end position="744"/>
    </location>
</feature>
<keyword evidence="6" id="KW-0472">Membrane</keyword>
<evidence type="ECO:0000256" key="7">
    <source>
        <dbReference type="SAM" id="MobiDB-lite"/>
    </source>
</evidence>